<evidence type="ECO:0000313" key="10">
    <source>
        <dbReference type="EMBL" id="SCM58239.1"/>
    </source>
</evidence>
<dbReference type="CDD" id="cd06445">
    <property type="entry name" value="ATase"/>
    <property type="match status" value="1"/>
</dbReference>
<dbReference type="InterPro" id="IPR036388">
    <property type="entry name" value="WH-like_DNA-bd_sf"/>
</dbReference>
<evidence type="ECO:0000256" key="8">
    <source>
        <dbReference type="ARBA" id="ARBA00049348"/>
    </source>
</evidence>
<dbReference type="SUPFAM" id="SSF53155">
    <property type="entry name" value="Methylated DNA-protein cysteine methyltransferase domain"/>
    <property type="match status" value="1"/>
</dbReference>
<dbReference type="STRING" id="1642646.ING2E5A_1722"/>
<dbReference type="RefSeq" id="WP_071136993.1">
    <property type="nucleotide sequence ID" value="NZ_DUQN01000129.1"/>
</dbReference>
<dbReference type="PROSITE" id="PS00374">
    <property type="entry name" value="MGMT"/>
    <property type="match status" value="1"/>
</dbReference>
<evidence type="ECO:0000259" key="9">
    <source>
        <dbReference type="Pfam" id="PF01035"/>
    </source>
</evidence>
<name>A0A1G4G7M5_9BACT</name>
<dbReference type="PANTHER" id="PTHR10815:SF13">
    <property type="entry name" value="METHYLATED-DNA--PROTEIN-CYSTEINE METHYLTRANSFERASE"/>
    <property type="match status" value="1"/>
</dbReference>
<dbReference type="EMBL" id="LT608328">
    <property type="protein sequence ID" value="SCM58239.1"/>
    <property type="molecule type" value="Genomic_DNA"/>
</dbReference>
<gene>
    <name evidence="10" type="primary">ada</name>
    <name evidence="10" type="ORF">ING2E5A_1722</name>
</gene>
<sequence>MVTIIPMNKKELSGEVISYSLHTTGYGQAVIASTSIGVCYVGFGEREKVLNDLKKRYGGATVQEKYLPLHQHVLNHLEKGDASDLTLHVAGTGFQLSVWNALLQIPVGEVSSYKAVAQAIGKPKAVRAVGSAIGNNPVSCIIPCHRVVRSDGRLGGYFWGTEIKRSMLEREAQTAGIRY</sequence>
<keyword evidence="4" id="KW-0489">Methyltransferase</keyword>
<dbReference type="FunFam" id="1.10.10.10:FF:000214">
    <property type="entry name" value="Methylated-DNA--protein-cysteine methyltransferase"/>
    <property type="match status" value="1"/>
</dbReference>
<evidence type="ECO:0000256" key="6">
    <source>
        <dbReference type="ARBA" id="ARBA00022763"/>
    </source>
</evidence>
<keyword evidence="6" id="KW-0227">DNA damage</keyword>
<dbReference type="NCBIfam" id="TIGR00589">
    <property type="entry name" value="ogt"/>
    <property type="match status" value="1"/>
</dbReference>
<dbReference type="GO" id="GO:0006281">
    <property type="term" value="P:DNA repair"/>
    <property type="evidence" value="ECO:0007669"/>
    <property type="project" value="UniProtKB-KW"/>
</dbReference>
<evidence type="ECO:0000256" key="2">
    <source>
        <dbReference type="ARBA" id="ARBA00008711"/>
    </source>
</evidence>
<dbReference type="GO" id="GO:0003908">
    <property type="term" value="F:methylated-DNA-[protein]-cysteine S-methyltransferase activity"/>
    <property type="evidence" value="ECO:0007669"/>
    <property type="project" value="UniProtKB-EC"/>
</dbReference>
<dbReference type="InterPro" id="IPR014048">
    <property type="entry name" value="MethylDNA_cys_MeTrfase_DNA-bd"/>
</dbReference>
<dbReference type="PANTHER" id="PTHR10815">
    <property type="entry name" value="METHYLATED-DNA--PROTEIN-CYSTEINE METHYLTRANSFERASE"/>
    <property type="match status" value="1"/>
</dbReference>
<organism evidence="10 11">
    <name type="scientific">Petrimonas mucosa</name>
    <dbReference type="NCBI Taxonomy" id="1642646"/>
    <lineage>
        <taxon>Bacteria</taxon>
        <taxon>Pseudomonadati</taxon>
        <taxon>Bacteroidota</taxon>
        <taxon>Bacteroidia</taxon>
        <taxon>Bacteroidales</taxon>
        <taxon>Dysgonomonadaceae</taxon>
        <taxon>Petrimonas</taxon>
    </lineage>
</organism>
<proteinExistence type="inferred from homology"/>
<accession>A0A1G4G7M5</accession>
<dbReference type="KEGG" id="pmuc:ING2E5A_1722"/>
<dbReference type="InterPro" id="IPR036217">
    <property type="entry name" value="MethylDNA_cys_MeTrfase_DNAb"/>
</dbReference>
<keyword evidence="11" id="KW-1185">Reference proteome</keyword>
<dbReference type="InterPro" id="IPR001497">
    <property type="entry name" value="MethylDNA_cys_MeTrfase_AS"/>
</dbReference>
<evidence type="ECO:0000256" key="3">
    <source>
        <dbReference type="ARBA" id="ARBA00011918"/>
    </source>
</evidence>
<dbReference type="AlphaFoldDB" id="A0A1G4G7M5"/>
<comment type="similarity">
    <text evidence="2">Belongs to the MGMT family.</text>
</comment>
<reference evidence="10 11" key="1">
    <citation type="submission" date="2016-08" db="EMBL/GenBank/DDBJ databases">
        <authorList>
            <person name="Seilhamer J.J."/>
        </authorList>
    </citation>
    <scope>NUCLEOTIDE SEQUENCE [LARGE SCALE GENOMIC DNA]</scope>
    <source>
        <strain evidence="10">ING2-E5A</strain>
    </source>
</reference>
<evidence type="ECO:0000256" key="1">
    <source>
        <dbReference type="ARBA" id="ARBA00001286"/>
    </source>
</evidence>
<keyword evidence="7" id="KW-0234">DNA repair</keyword>
<feature type="domain" description="Methylated-DNA-[protein]-cysteine S-methyltransferase DNA binding" evidence="9">
    <location>
        <begin position="94"/>
        <end position="172"/>
    </location>
</feature>
<dbReference type="Pfam" id="PF01035">
    <property type="entry name" value="DNA_binding_1"/>
    <property type="match status" value="1"/>
</dbReference>
<dbReference type="Proteomes" id="UP000178485">
    <property type="component" value="Chromosome i"/>
</dbReference>
<keyword evidence="5" id="KW-0808">Transferase</keyword>
<evidence type="ECO:0000256" key="7">
    <source>
        <dbReference type="ARBA" id="ARBA00023204"/>
    </source>
</evidence>
<dbReference type="Gene3D" id="3.30.160.70">
    <property type="entry name" value="Methylated DNA-protein cysteine methyltransferase domain"/>
    <property type="match status" value="1"/>
</dbReference>
<dbReference type="GO" id="GO:0032259">
    <property type="term" value="P:methylation"/>
    <property type="evidence" value="ECO:0007669"/>
    <property type="project" value="UniProtKB-KW"/>
</dbReference>
<comment type="catalytic activity">
    <reaction evidence="1">
        <text>a 4-O-methyl-thymidine in DNA + L-cysteinyl-[protein] = a thymidine in DNA + S-methyl-L-cysteinyl-[protein]</text>
        <dbReference type="Rhea" id="RHEA:53428"/>
        <dbReference type="Rhea" id="RHEA-COMP:10131"/>
        <dbReference type="Rhea" id="RHEA-COMP:10132"/>
        <dbReference type="Rhea" id="RHEA-COMP:13555"/>
        <dbReference type="Rhea" id="RHEA-COMP:13556"/>
        <dbReference type="ChEBI" id="CHEBI:29950"/>
        <dbReference type="ChEBI" id="CHEBI:82612"/>
        <dbReference type="ChEBI" id="CHEBI:137386"/>
        <dbReference type="ChEBI" id="CHEBI:137387"/>
        <dbReference type="EC" id="2.1.1.63"/>
    </reaction>
</comment>
<evidence type="ECO:0000256" key="4">
    <source>
        <dbReference type="ARBA" id="ARBA00022603"/>
    </source>
</evidence>
<evidence type="ECO:0000313" key="11">
    <source>
        <dbReference type="Proteomes" id="UP000178485"/>
    </source>
</evidence>
<dbReference type="Gene3D" id="1.10.10.10">
    <property type="entry name" value="Winged helix-like DNA-binding domain superfamily/Winged helix DNA-binding domain"/>
    <property type="match status" value="1"/>
</dbReference>
<evidence type="ECO:0000256" key="5">
    <source>
        <dbReference type="ARBA" id="ARBA00022679"/>
    </source>
</evidence>
<dbReference type="SUPFAM" id="SSF46767">
    <property type="entry name" value="Methylated DNA-protein cysteine methyltransferase, C-terminal domain"/>
    <property type="match status" value="1"/>
</dbReference>
<dbReference type="EC" id="2.1.1.63" evidence="3"/>
<dbReference type="InterPro" id="IPR036631">
    <property type="entry name" value="MGMT_N_sf"/>
</dbReference>
<comment type="catalytic activity">
    <reaction evidence="8">
        <text>a 6-O-methyl-2'-deoxyguanosine in DNA + L-cysteinyl-[protein] = S-methyl-L-cysteinyl-[protein] + a 2'-deoxyguanosine in DNA</text>
        <dbReference type="Rhea" id="RHEA:24000"/>
        <dbReference type="Rhea" id="RHEA-COMP:10131"/>
        <dbReference type="Rhea" id="RHEA-COMP:10132"/>
        <dbReference type="Rhea" id="RHEA-COMP:11367"/>
        <dbReference type="Rhea" id="RHEA-COMP:11368"/>
        <dbReference type="ChEBI" id="CHEBI:29950"/>
        <dbReference type="ChEBI" id="CHEBI:82612"/>
        <dbReference type="ChEBI" id="CHEBI:85445"/>
        <dbReference type="ChEBI" id="CHEBI:85448"/>
        <dbReference type="EC" id="2.1.1.63"/>
    </reaction>
</comment>
<protein>
    <recommendedName>
        <fullName evidence="3">methylated-DNA--[protein]-cysteine S-methyltransferase</fullName>
        <ecNumber evidence="3">2.1.1.63</ecNumber>
    </recommendedName>
</protein>